<dbReference type="EMBL" id="CPZJ01000048">
    <property type="protein sequence ID" value="CNG80862.1"/>
    <property type="molecule type" value="Genomic_DNA"/>
</dbReference>
<evidence type="ECO:0000313" key="2">
    <source>
        <dbReference type="Proteomes" id="UP000038750"/>
    </source>
</evidence>
<gene>
    <name evidence="1" type="ORF">ERS008530_04769</name>
</gene>
<reference evidence="1 2" key="1">
    <citation type="submission" date="2015-03" db="EMBL/GenBank/DDBJ databases">
        <authorList>
            <person name="Murphy D."/>
        </authorList>
    </citation>
    <scope>NUCLEOTIDE SEQUENCE [LARGE SCALE GENOMIC DNA]</scope>
    <source>
        <strain evidence="1 2">BR165/97</strain>
    </source>
</reference>
<sequence length="257" mass="30364">MFPKINISSLLCDKTLVRYFVILLIMAFLLISPLSFAENRPGFVCGKFNGHVMEVPNSYVFYWTEYSGTSAWGYSFTENTKGCDTDFVALPMIINWPDMQPGDKSLWYKKKENFGGIRVSIHPLKRPDTDMNYKRDVYLEKQNDKVFEPVVDLDELELFSVKVTKKIIRKNTRDKKSNYWLDKDVITYYWSEVDGRVPVVFDCKWLQMKKIYYLCESWFIMPEIGSLVRIIFTIDKLPQWQAIVNNTQQFILSHIKY</sequence>
<proteinExistence type="predicted"/>
<protein>
    <submittedName>
        <fullName evidence="1">Uncharacterized protein</fullName>
    </submittedName>
</protein>
<accession>A0A0T9N660</accession>
<name>A0A0T9N660_YERIN</name>
<dbReference type="Proteomes" id="UP000038750">
    <property type="component" value="Unassembled WGS sequence"/>
</dbReference>
<dbReference type="RefSeq" id="WP_050074862.1">
    <property type="nucleotide sequence ID" value="NZ_CPZJ01000048.1"/>
</dbReference>
<dbReference type="OrthoDB" id="6880860at2"/>
<evidence type="ECO:0000313" key="1">
    <source>
        <dbReference type="EMBL" id="CNG80862.1"/>
    </source>
</evidence>
<dbReference type="AlphaFoldDB" id="A0A0T9N660"/>
<organism evidence="1 2">
    <name type="scientific">Yersinia intermedia</name>
    <dbReference type="NCBI Taxonomy" id="631"/>
    <lineage>
        <taxon>Bacteria</taxon>
        <taxon>Pseudomonadati</taxon>
        <taxon>Pseudomonadota</taxon>
        <taxon>Gammaproteobacteria</taxon>
        <taxon>Enterobacterales</taxon>
        <taxon>Yersiniaceae</taxon>
        <taxon>Yersinia</taxon>
    </lineage>
</organism>